<dbReference type="InterPro" id="IPR029062">
    <property type="entry name" value="Class_I_gatase-like"/>
</dbReference>
<organism evidence="5 6">
    <name type="scientific">Fodinibius salicampi</name>
    <dbReference type="NCBI Taxonomy" id="1920655"/>
    <lineage>
        <taxon>Bacteria</taxon>
        <taxon>Pseudomonadati</taxon>
        <taxon>Balneolota</taxon>
        <taxon>Balneolia</taxon>
        <taxon>Balneolales</taxon>
        <taxon>Balneolaceae</taxon>
        <taxon>Fodinibius</taxon>
    </lineage>
</organism>
<protein>
    <recommendedName>
        <fullName evidence="7">PGAP1-like protein</fullName>
    </recommendedName>
</protein>
<evidence type="ECO:0008006" key="7">
    <source>
        <dbReference type="Google" id="ProtNLM"/>
    </source>
</evidence>
<dbReference type="Gene3D" id="3.40.50.1820">
    <property type="entry name" value="alpha/beta hydrolase"/>
    <property type="match status" value="1"/>
</dbReference>
<name>A0ABT3Q1C7_9BACT</name>
<comment type="caution">
    <text evidence="5">The sequence shown here is derived from an EMBL/GenBank/DDBJ whole genome shotgun (WGS) entry which is preliminary data.</text>
</comment>
<keyword evidence="3" id="KW-0256">Endoplasmic reticulum</keyword>
<dbReference type="InterPro" id="IPR029058">
    <property type="entry name" value="AB_hydrolase_fold"/>
</dbReference>
<evidence type="ECO:0000256" key="4">
    <source>
        <dbReference type="ARBA" id="ARBA00023136"/>
    </source>
</evidence>
<dbReference type="SUPFAM" id="SSF52317">
    <property type="entry name" value="Class I glutamine amidotransferase-like"/>
    <property type="match status" value="1"/>
</dbReference>
<proteinExistence type="predicted"/>
<sequence>MNQKLILFIHGLGGRGEETWQHNSSGFLDLIKNDENLSTQYDVGYYEYPTTLFRIPFFSQAPKIQTLSDGLRTQINNLYSSYTSIVLVCHSLGGLIARQYLVEEIQNNKVLRIEKLLLYAVPNNGAQLASIAKFITWRHNQLSQLCKKSAFIKTLNEEWARLNVEEQIDIKYIVAGIDAVVQEKSAKSFWGNQRVETIVDKGHINLVKPTSNDDLSFVLLKNFIDQTRSNVITFDLSHGQENWDSYKEFIDGFSEEKLEVKSDLLNERSQIDRSSVMFFAPPFESQILDREAEYIKTWVYEGGGLFLMGYYAADTHHGGNPSRIAREFGYSFGDDLVAPNDINKNKIRVHVNVLDDKYAVKLEVEDIDHAITKDVNKIGFISSCTINTDFGSRELVLTLNSPSNSRIWDPEGPIGPKEYKRRTIHTWNVRETASVPLLIAFEYGKGRVVLSSSWKITTLKYGDNPQLVKNIVGWLSNTD</sequence>
<evidence type="ECO:0000313" key="5">
    <source>
        <dbReference type="EMBL" id="MCW9713907.1"/>
    </source>
</evidence>
<reference evidence="5 6" key="1">
    <citation type="submission" date="2021-11" db="EMBL/GenBank/DDBJ databases">
        <title>Aliifidinibius sp. nov., a new bacterium isolated from saline soil.</title>
        <authorList>
            <person name="Galisteo C."/>
            <person name="De La Haba R."/>
            <person name="Sanchez-Porro C."/>
            <person name="Ventosa A."/>
        </authorList>
    </citation>
    <scope>NUCLEOTIDE SEQUENCE [LARGE SCALE GENOMIC DNA]</scope>
    <source>
        <strain evidence="5 6">KACC 190600</strain>
    </source>
</reference>
<dbReference type="SUPFAM" id="SSF53474">
    <property type="entry name" value="alpha/beta-Hydrolases"/>
    <property type="match status" value="1"/>
</dbReference>
<dbReference type="Gene3D" id="3.40.50.880">
    <property type="match status" value="1"/>
</dbReference>
<gene>
    <name evidence="5" type="ORF">LQ318_13430</name>
</gene>
<dbReference type="InterPro" id="IPR052374">
    <property type="entry name" value="SERAC1"/>
</dbReference>
<dbReference type="PANTHER" id="PTHR48182:SF2">
    <property type="entry name" value="PROTEIN SERAC1"/>
    <property type="match status" value="1"/>
</dbReference>
<accession>A0ABT3Q1C7</accession>
<keyword evidence="4" id="KW-0472">Membrane</keyword>
<dbReference type="RefSeq" id="WP_265790914.1">
    <property type="nucleotide sequence ID" value="NZ_BAABRS010000003.1"/>
</dbReference>
<dbReference type="EMBL" id="JAJNDC010000003">
    <property type="protein sequence ID" value="MCW9713907.1"/>
    <property type="molecule type" value="Genomic_DNA"/>
</dbReference>
<dbReference type="Proteomes" id="UP001207337">
    <property type="component" value="Unassembled WGS sequence"/>
</dbReference>
<evidence type="ECO:0000256" key="3">
    <source>
        <dbReference type="ARBA" id="ARBA00022824"/>
    </source>
</evidence>
<dbReference type="PANTHER" id="PTHR48182">
    <property type="entry name" value="PROTEIN SERAC1"/>
    <property type="match status" value="1"/>
</dbReference>
<evidence type="ECO:0000313" key="6">
    <source>
        <dbReference type="Proteomes" id="UP001207337"/>
    </source>
</evidence>
<keyword evidence="6" id="KW-1185">Reference proteome</keyword>
<evidence type="ECO:0000256" key="2">
    <source>
        <dbReference type="ARBA" id="ARBA00004370"/>
    </source>
</evidence>
<evidence type="ECO:0000256" key="1">
    <source>
        <dbReference type="ARBA" id="ARBA00004240"/>
    </source>
</evidence>
<comment type="subcellular location">
    <subcellularLocation>
        <location evidence="1">Endoplasmic reticulum</location>
    </subcellularLocation>
    <subcellularLocation>
        <location evidence="2">Membrane</location>
    </subcellularLocation>
</comment>